<evidence type="ECO:0000313" key="2">
    <source>
        <dbReference type="Proteomes" id="UP000235589"/>
    </source>
</evidence>
<dbReference type="InterPro" id="IPR022476">
    <property type="entry name" value="Spore_YabP/YqfC"/>
</dbReference>
<dbReference type="Pfam" id="PF07873">
    <property type="entry name" value="YabP"/>
    <property type="match status" value="1"/>
</dbReference>
<proteinExistence type="predicted"/>
<organism evidence="1 2">
    <name type="scientific">Monoglobus pectinilyticus</name>
    <dbReference type="NCBI Taxonomy" id="1981510"/>
    <lineage>
        <taxon>Bacteria</taxon>
        <taxon>Bacillati</taxon>
        <taxon>Bacillota</taxon>
        <taxon>Clostridia</taxon>
        <taxon>Monoglobales</taxon>
        <taxon>Monoglobaceae</taxon>
        <taxon>Monoglobus</taxon>
    </lineage>
</organism>
<keyword evidence="2" id="KW-1185">Reference proteome</keyword>
<dbReference type="RefSeq" id="WP_102365235.1">
    <property type="nucleotide sequence ID" value="NZ_CP020991.1"/>
</dbReference>
<protein>
    <submittedName>
        <fullName evidence="1">Sporulation protein YqfC</fullName>
    </submittedName>
</protein>
<reference evidence="1 2" key="1">
    <citation type="submission" date="2017-04" db="EMBL/GenBank/DDBJ databases">
        <title>Monoglobus pectinilyticus 14 draft genome.</title>
        <authorList>
            <person name="Kim C."/>
            <person name="Rosendale D.I."/>
            <person name="Kelly W.J."/>
            <person name="Tannock G.W."/>
            <person name="Patchett M.L."/>
            <person name="Jordens J.Z."/>
        </authorList>
    </citation>
    <scope>NUCLEOTIDE SEQUENCE [LARGE SCALE GENOMIC DNA]</scope>
    <source>
        <strain evidence="1 2">14</strain>
    </source>
</reference>
<dbReference type="KEGG" id="mpec:B9O19_00814"/>
<dbReference type="EMBL" id="CP020991">
    <property type="protein sequence ID" value="AUO18991.1"/>
    <property type="molecule type" value="Genomic_DNA"/>
</dbReference>
<dbReference type="Proteomes" id="UP000235589">
    <property type="component" value="Chromosome"/>
</dbReference>
<accession>A0A2K9P164</accession>
<sequence length="103" mass="11797">MSKNKPSRKRDNQNNQPSLKEKLADAIDISKNVMLGVPLVTMVGDRELTIENYVGIIEYGEDIIRIKCKAVNVSITGKNLELKTMTDEFLYITGRFKCFSYEY</sequence>
<dbReference type="OrthoDB" id="2989236at2"/>
<name>A0A2K9P164_9FIRM</name>
<dbReference type="GeneID" id="98062236"/>
<gene>
    <name evidence="1" type="ORF">B9O19_00814</name>
</gene>
<dbReference type="AlphaFoldDB" id="A0A2K9P164"/>
<evidence type="ECO:0000313" key="1">
    <source>
        <dbReference type="EMBL" id="AUO18991.1"/>
    </source>
</evidence>